<proteinExistence type="predicted"/>
<protein>
    <submittedName>
        <fullName evidence="4">Uncharacterized protein</fullName>
    </submittedName>
</protein>
<keyword evidence="1" id="KW-0472">Membrane</keyword>
<keyword evidence="1" id="KW-1133">Transmembrane helix</keyword>
<feature type="domain" description="PEGA" evidence="3">
    <location>
        <begin position="124"/>
        <end position="189"/>
    </location>
</feature>
<keyword evidence="1" id="KW-0812">Transmembrane</keyword>
<evidence type="ECO:0000259" key="3">
    <source>
        <dbReference type="Pfam" id="PF08308"/>
    </source>
</evidence>
<feature type="transmembrane region" description="Helical" evidence="1">
    <location>
        <begin position="7"/>
        <end position="25"/>
    </location>
</feature>
<dbReference type="Pfam" id="PF08308">
    <property type="entry name" value="PEGA"/>
    <property type="match status" value="2"/>
</dbReference>
<reference evidence="5" key="1">
    <citation type="submission" date="2017-09" db="EMBL/GenBank/DDBJ databases">
        <title>Depth-based differentiation of microbial function through sediment-hosted aquifers and enrichment of novel symbionts in the deep terrestrial subsurface.</title>
        <authorList>
            <person name="Probst A.J."/>
            <person name="Ladd B."/>
            <person name="Jarett J.K."/>
            <person name="Geller-Mcgrath D.E."/>
            <person name="Sieber C.M.K."/>
            <person name="Emerson J.B."/>
            <person name="Anantharaman K."/>
            <person name="Thomas B.C."/>
            <person name="Malmstrom R."/>
            <person name="Stieglmeier M."/>
            <person name="Klingl A."/>
            <person name="Woyke T."/>
            <person name="Ryan C.M."/>
            <person name="Banfield J.F."/>
        </authorList>
    </citation>
    <scope>NUCLEOTIDE SEQUENCE [LARGE SCALE GENOMIC DNA]</scope>
</reference>
<comment type="caution">
    <text evidence="4">The sequence shown here is derived from an EMBL/GenBank/DDBJ whole genome shotgun (WGS) entry which is preliminary data.</text>
</comment>
<feature type="domain" description="SH3b" evidence="2">
    <location>
        <begin position="231"/>
        <end position="279"/>
    </location>
</feature>
<dbReference type="PANTHER" id="PTHR36194:SF1">
    <property type="entry name" value="S-LAYER-LIKE PROTEIN"/>
    <property type="match status" value="1"/>
</dbReference>
<gene>
    <name evidence="4" type="ORF">COS77_03855</name>
</gene>
<dbReference type="Pfam" id="PF08239">
    <property type="entry name" value="SH3_3"/>
    <property type="match status" value="1"/>
</dbReference>
<evidence type="ECO:0000259" key="2">
    <source>
        <dbReference type="Pfam" id="PF08239"/>
    </source>
</evidence>
<dbReference type="InterPro" id="IPR003646">
    <property type="entry name" value="SH3-like_bac-type"/>
</dbReference>
<accession>A0A2M7ATP1</accession>
<dbReference type="AlphaFoldDB" id="A0A2M7ATP1"/>
<evidence type="ECO:0000313" key="5">
    <source>
        <dbReference type="Proteomes" id="UP000229001"/>
    </source>
</evidence>
<dbReference type="Gene3D" id="2.30.30.40">
    <property type="entry name" value="SH3 Domains"/>
    <property type="match status" value="1"/>
</dbReference>
<evidence type="ECO:0000313" key="4">
    <source>
        <dbReference type="EMBL" id="PIU73999.1"/>
    </source>
</evidence>
<dbReference type="EMBL" id="PEVZ01000060">
    <property type="protein sequence ID" value="PIU73999.1"/>
    <property type="molecule type" value="Genomic_DNA"/>
</dbReference>
<dbReference type="InterPro" id="IPR013229">
    <property type="entry name" value="PEGA"/>
</dbReference>
<dbReference type="Proteomes" id="UP000229001">
    <property type="component" value="Unassembled WGS sequence"/>
</dbReference>
<name>A0A2M7ATP1_9BACT</name>
<feature type="domain" description="PEGA" evidence="3">
    <location>
        <begin position="34"/>
        <end position="103"/>
    </location>
</feature>
<evidence type="ECO:0000256" key="1">
    <source>
        <dbReference type="SAM" id="Phobius"/>
    </source>
</evidence>
<organism evidence="4 5">
    <name type="scientific">Candidatus Roizmanbacteria bacterium CG06_land_8_20_14_3_00_34_14</name>
    <dbReference type="NCBI Taxonomy" id="1974848"/>
    <lineage>
        <taxon>Bacteria</taxon>
        <taxon>Candidatus Roizmaniibacteriota</taxon>
    </lineage>
</organism>
<dbReference type="PANTHER" id="PTHR36194">
    <property type="entry name" value="S-LAYER-LIKE PROTEIN"/>
    <property type="match status" value="1"/>
</dbReference>
<sequence>MKGKLKLVAIFVIAFVVFVVIKLLFDIAGKKEGRLQVESKPGAAVFLDNVMKGNTPYTNTHKEGEYMLKIVPDGVATQAASWQKKISIFSGSLTYVDVQLENTDIGSWADVYWLTRLKGFDKSSGLVVETEPSGALIYIDNDEKGVSPLTLEDVTQGNHELSVFMPGFSRRSKKINLSPGFQLHAFVKLALDPSQKSKYTIEESTQLATAAASINEPGNTVSILDTPTGWLRVREEPTLAGSESARVNPGQRFELLEEQTGWFKIRIDGQKEGWISSEYAKKN</sequence>